<dbReference type="EMBL" id="HE575324">
    <property type="protein sequence ID" value="CCC94713.1"/>
    <property type="molecule type" value="Genomic_DNA"/>
</dbReference>
<dbReference type="AlphaFoldDB" id="G0UZ94"/>
<evidence type="ECO:0000313" key="2">
    <source>
        <dbReference type="EMBL" id="CCC94713.1"/>
    </source>
</evidence>
<feature type="compositionally biased region" description="Low complexity" evidence="1">
    <location>
        <begin position="438"/>
        <end position="454"/>
    </location>
</feature>
<feature type="region of interest" description="Disordered" evidence="1">
    <location>
        <begin position="396"/>
        <end position="483"/>
    </location>
</feature>
<feature type="compositionally biased region" description="Basic and acidic residues" evidence="1">
    <location>
        <begin position="397"/>
        <end position="407"/>
    </location>
</feature>
<feature type="region of interest" description="Disordered" evidence="1">
    <location>
        <begin position="138"/>
        <end position="157"/>
    </location>
</feature>
<protein>
    <submittedName>
        <fullName evidence="2">Uncharacterized protein</fullName>
    </submittedName>
</protein>
<organism evidence="2">
    <name type="scientific">Trypanosoma congolense (strain IL3000)</name>
    <dbReference type="NCBI Taxonomy" id="1068625"/>
    <lineage>
        <taxon>Eukaryota</taxon>
        <taxon>Discoba</taxon>
        <taxon>Euglenozoa</taxon>
        <taxon>Kinetoplastea</taxon>
        <taxon>Metakinetoplastina</taxon>
        <taxon>Trypanosomatida</taxon>
        <taxon>Trypanosomatidae</taxon>
        <taxon>Trypanosoma</taxon>
        <taxon>Nannomonas</taxon>
    </lineage>
</organism>
<feature type="compositionally biased region" description="Acidic residues" evidence="1">
    <location>
        <begin position="470"/>
        <end position="479"/>
    </location>
</feature>
<feature type="compositionally biased region" description="Basic and acidic residues" evidence="1">
    <location>
        <begin position="416"/>
        <end position="428"/>
    </location>
</feature>
<accession>G0UZ94</accession>
<gene>
    <name evidence="2" type="ORF">TCIL3000_11_950</name>
</gene>
<feature type="compositionally biased region" description="Basic and acidic residues" evidence="1">
    <location>
        <begin position="459"/>
        <end position="469"/>
    </location>
</feature>
<evidence type="ECO:0000256" key="1">
    <source>
        <dbReference type="SAM" id="MobiDB-lite"/>
    </source>
</evidence>
<name>G0UZ94_TRYCI</name>
<feature type="region of interest" description="Disordered" evidence="1">
    <location>
        <begin position="1"/>
        <end position="49"/>
    </location>
</feature>
<reference evidence="2" key="1">
    <citation type="journal article" date="2012" name="Proc. Natl. Acad. Sci. U.S.A.">
        <title>Antigenic diversity is generated by distinct evolutionary mechanisms in African trypanosome species.</title>
        <authorList>
            <person name="Jackson A.P."/>
            <person name="Berry A."/>
            <person name="Aslett M."/>
            <person name="Allison H.C."/>
            <person name="Burton P."/>
            <person name="Vavrova-Anderson J."/>
            <person name="Brown R."/>
            <person name="Browne H."/>
            <person name="Corton N."/>
            <person name="Hauser H."/>
            <person name="Gamble J."/>
            <person name="Gilderthorp R."/>
            <person name="Marcello L."/>
            <person name="McQuillan J."/>
            <person name="Otto T.D."/>
            <person name="Quail M.A."/>
            <person name="Sanders M.J."/>
            <person name="van Tonder A."/>
            <person name="Ginger M.L."/>
            <person name="Field M.C."/>
            <person name="Barry J.D."/>
            <person name="Hertz-Fowler C."/>
            <person name="Berriman M."/>
        </authorList>
    </citation>
    <scope>NUCLEOTIDE SEQUENCE</scope>
    <source>
        <strain evidence="2">IL3000</strain>
    </source>
</reference>
<sequence>MASYCGDIRAADRSPSPVPRRRPLTPRARNQRSYSRKSPSRSAINDVQPLEFSPIPVFPKRRRSITFADEDEVFVREERPYCTEQERFETADGYGRSNGAAFWDAEGGAGAEKPAFEGHTAKNQRDGYRVDDVSALDKNVPSTPMLRSRSASRQRRALRRQEAEREFSFYDDSFVEGYVNKLAKELEEEKERIQKSSNVKENEKPEVRGRANESLGMNNLQRAKEYLRSAAANRAASPTIPSARQRGRRNTTRAVRGASETKTGALRSTVRDDYGHTAYTSSDEENRPAQRVPDQMRVNRSTASATVADVGKNDARKNAQSQSQKRGISLVSAESSVLSLESGKSAMEKNSMVEDIEFAINRVFEERRNRSDVKLNRVVLDWDGDDSQRMRVLVIKSEGRQENERDPAAQLSAEDEPQRQRNVSERPVKGKSKSVPNAAGRSALASRGASTRAAVSNAREVDPSPRTEADDLDLLEEDSAPILLRRPGEETPVYLLGLRSL</sequence>
<feature type="region of interest" description="Disordered" evidence="1">
    <location>
        <begin position="188"/>
        <end position="211"/>
    </location>
</feature>
<dbReference type="VEuPathDB" id="TriTrypDB:TcIL3000.11.950"/>
<feature type="region of interest" description="Disordered" evidence="1">
    <location>
        <begin position="105"/>
        <end position="127"/>
    </location>
</feature>
<feature type="compositionally biased region" description="Basic and acidic residues" evidence="1">
    <location>
        <begin position="114"/>
        <end position="127"/>
    </location>
</feature>
<feature type="region of interest" description="Disordered" evidence="1">
    <location>
        <begin position="230"/>
        <end position="330"/>
    </location>
</feature>
<proteinExistence type="predicted"/>